<feature type="coiled-coil region" evidence="4">
    <location>
        <begin position="186"/>
        <end position="259"/>
    </location>
</feature>
<dbReference type="RefSeq" id="XP_011208607.2">
    <property type="nucleotide sequence ID" value="XM_011210305.2"/>
</dbReference>
<evidence type="ECO:0000256" key="1">
    <source>
        <dbReference type="ARBA" id="ARBA00004138"/>
    </source>
</evidence>
<proteinExistence type="predicted"/>
<evidence type="ECO:0000256" key="4">
    <source>
        <dbReference type="SAM" id="Coils"/>
    </source>
</evidence>
<evidence type="ECO:0000256" key="2">
    <source>
        <dbReference type="ARBA" id="ARBA00023069"/>
    </source>
</evidence>
<sequence length="512" mass="61646">MLTAHDIFMLQFMNNSERKSVYMQIKDLVQKAQNTAKKELEQRRKRLHLQLEHEDHVYQEEFSIKVKSRIDEDIKKRKDVLLKIKEERDRHDEEFLEHMRIQRQLEDCFEIRAALNRKETMQVKETQLEQITEKQRAFVRENQNDKYWHKVFVANEQHQEKLLENERNLIKCMQRHTTNILDKQVAEHKRQRQEVLEQKRIEAERLNKLLEEIRLEKLELPRTTPQTLAYRKDLLDMMAEKTAERKAEERERIAEHRALMREIACEEQHNNAALLQRKRAVYKATMDFIDYARRMHKLEEEAAAARNARIDDLKHVDDCVKVKAELARKADLAALYYAELRRQRCEEYERRLREAQELRENKIIENRFVRSEKTRAEIMAEQRKMREELERQLAENVRIQAEEEAKYNKHLQLVSEDRDFCQKLAEQYISEKKDYLPAHPNWVIYSCPRKEYVAKCTNEADILDQMNTCLRPCACGARTHNDCVQHSFLSQLKRGPNADKMLSYKTDCWAQG</sequence>
<evidence type="ECO:0000256" key="3">
    <source>
        <dbReference type="ARBA" id="ARBA00023273"/>
    </source>
</evidence>
<evidence type="ECO:0000313" key="5">
    <source>
        <dbReference type="EMBL" id="JAC43871.1"/>
    </source>
</evidence>
<keyword evidence="2" id="KW-0969">Cilium</keyword>
<organism evidence="5">
    <name type="scientific">Bactrocera dorsalis</name>
    <name type="common">Oriental fruit fly</name>
    <name type="synonym">Dacus dorsalis</name>
    <dbReference type="NCBI Taxonomy" id="27457"/>
    <lineage>
        <taxon>Eukaryota</taxon>
        <taxon>Metazoa</taxon>
        <taxon>Ecdysozoa</taxon>
        <taxon>Arthropoda</taxon>
        <taxon>Hexapoda</taxon>
        <taxon>Insecta</taxon>
        <taxon>Pterygota</taxon>
        <taxon>Neoptera</taxon>
        <taxon>Endopterygota</taxon>
        <taxon>Diptera</taxon>
        <taxon>Brachycera</taxon>
        <taxon>Muscomorpha</taxon>
        <taxon>Tephritoidea</taxon>
        <taxon>Tephritidae</taxon>
        <taxon>Bactrocera</taxon>
        <taxon>Bactrocera</taxon>
    </lineage>
</organism>
<feature type="coiled-coil region" evidence="4">
    <location>
        <begin position="338"/>
        <end position="406"/>
    </location>
</feature>
<dbReference type="InterPro" id="IPR043596">
    <property type="entry name" value="CFAP53/TCHP"/>
</dbReference>
<dbReference type="PANTHER" id="PTHR31183:SF1">
    <property type="entry name" value="CILIA- AND FLAGELLA-ASSOCIATED PROTEIN 53"/>
    <property type="match status" value="1"/>
</dbReference>
<reference evidence="5" key="1">
    <citation type="journal article" date="2014" name="BMC Genomics">
        <title>Characterizing the developmental transcriptome of the oriental fruit fly, Bactrocera dorsalis (Diptera: Tephritidae) through comparative genomic analysis with Drosophila melanogaster utilizing modENCODE datasets.</title>
        <authorList>
            <person name="Geib S.M."/>
            <person name="Calla B."/>
            <person name="Hall B."/>
            <person name="Hou S."/>
            <person name="Manoukis N.C."/>
        </authorList>
    </citation>
    <scope>NUCLEOTIDE SEQUENCE</scope>
    <source>
        <strain evidence="5">Punador</strain>
    </source>
</reference>
<dbReference type="GO" id="GO:0005929">
    <property type="term" value="C:cilium"/>
    <property type="evidence" value="ECO:0007669"/>
    <property type="project" value="UniProtKB-SubCell"/>
</dbReference>
<keyword evidence="4" id="KW-0175">Coiled coil</keyword>
<dbReference type="OrthoDB" id="75950at2759"/>
<name>A0A034VKP2_BACDO</name>
<keyword evidence="3" id="KW-0966">Cell projection</keyword>
<comment type="subcellular location">
    <subcellularLocation>
        <location evidence="1">Cell projection</location>
        <location evidence="1">Cilium</location>
    </subcellularLocation>
</comment>
<dbReference type="EMBL" id="GAKP01015081">
    <property type="protein sequence ID" value="JAC43871.1"/>
    <property type="molecule type" value="Transcribed_RNA"/>
</dbReference>
<dbReference type="AlphaFoldDB" id="A0A034VKP2"/>
<dbReference type="PANTHER" id="PTHR31183">
    <property type="entry name" value="TRICHOPLEIN KERATIN FILAMENT-BINDING PROTEIN FAMILY MEMBER"/>
    <property type="match status" value="1"/>
</dbReference>
<dbReference type="KEGG" id="bdr:105229837"/>
<dbReference type="GeneID" id="105229837"/>
<accession>A0A034VKP2</accession>
<protein>
    <submittedName>
        <fullName evidence="5">Uncharacterized protein</fullName>
    </submittedName>
</protein>